<dbReference type="EMBL" id="JACCCV010000001">
    <property type="protein sequence ID" value="NYF50624.1"/>
    <property type="molecule type" value="Genomic_DNA"/>
</dbReference>
<evidence type="ECO:0000313" key="2">
    <source>
        <dbReference type="Proteomes" id="UP000534186"/>
    </source>
</evidence>
<name>A0A7Y9T3Q7_9BACT</name>
<comment type="caution">
    <text evidence="1">The sequence shown here is derived from an EMBL/GenBank/DDBJ whole genome shotgun (WGS) entry which is preliminary data.</text>
</comment>
<gene>
    <name evidence="1" type="ORF">HDF12_000989</name>
</gene>
<sequence>MVESALKIVDGVTDDCGEIISNISFLDTCKVALDVFTSTTRVYMSRNDQSLFQAVNARFKIRNVFVGPFDLEMRTSAVRHAES</sequence>
<organism evidence="1 2">
    <name type="scientific">Tunturiibacter lichenicola</name>
    <dbReference type="NCBI Taxonomy" id="2051959"/>
    <lineage>
        <taxon>Bacteria</taxon>
        <taxon>Pseudomonadati</taxon>
        <taxon>Acidobacteriota</taxon>
        <taxon>Terriglobia</taxon>
        <taxon>Terriglobales</taxon>
        <taxon>Acidobacteriaceae</taxon>
        <taxon>Tunturiibacter</taxon>
    </lineage>
</organism>
<protein>
    <submittedName>
        <fullName evidence="1">Uncharacterized protein</fullName>
    </submittedName>
</protein>
<proteinExistence type="predicted"/>
<reference evidence="1 2" key="1">
    <citation type="submission" date="2020-07" db="EMBL/GenBank/DDBJ databases">
        <title>Genomic Encyclopedia of Type Strains, Phase IV (KMG-V): Genome sequencing to study the core and pangenomes of soil and plant-associated prokaryotes.</title>
        <authorList>
            <person name="Whitman W."/>
        </authorList>
    </citation>
    <scope>NUCLEOTIDE SEQUENCE [LARGE SCALE GENOMIC DNA]</scope>
    <source>
        <strain evidence="1 2">M8UP30</strain>
    </source>
</reference>
<dbReference type="AlphaFoldDB" id="A0A7Y9T3Q7"/>
<evidence type="ECO:0000313" key="1">
    <source>
        <dbReference type="EMBL" id="NYF50624.1"/>
    </source>
</evidence>
<dbReference type="Proteomes" id="UP000534186">
    <property type="component" value="Unassembled WGS sequence"/>
</dbReference>
<accession>A0A7Y9T3Q7</accession>